<dbReference type="PANTHER" id="PTHR43617:SF38">
    <property type="entry name" value="N-ACETYLTRANSFERASE DOMAIN-CONTAINING PROTEIN"/>
    <property type="match status" value="1"/>
</dbReference>
<dbReference type="Pfam" id="PF13508">
    <property type="entry name" value="Acetyltransf_7"/>
    <property type="match status" value="1"/>
</dbReference>
<dbReference type="CDD" id="cd04301">
    <property type="entry name" value="NAT_SF"/>
    <property type="match status" value="1"/>
</dbReference>
<feature type="domain" description="N-acetyltransferase" evidence="1">
    <location>
        <begin position="1"/>
        <end position="128"/>
    </location>
</feature>
<dbReference type="InterPro" id="IPR050276">
    <property type="entry name" value="MshD_Acetyltransferase"/>
</dbReference>
<dbReference type="Gene3D" id="3.40.630.30">
    <property type="match status" value="1"/>
</dbReference>
<dbReference type="Proteomes" id="UP000265725">
    <property type="component" value="Chromosome"/>
</dbReference>
<dbReference type="SUPFAM" id="SSF55729">
    <property type="entry name" value="Acyl-CoA N-acyltransferases (Nat)"/>
    <property type="match status" value="1"/>
</dbReference>
<sequence>MWRLSKEKAIGQKEIHSVENHLQFLNDVLTKQYQVKVVLDEESVIGMIAYNEEEVSQLYIDPAYQGLGIGQMLLKEAKNNSSGTLSLYTFEVNTLAQQFYEKNGFRIMARGTENEENLPDIRYEWERE</sequence>
<dbReference type="PROSITE" id="PS51186">
    <property type="entry name" value="GNAT"/>
    <property type="match status" value="1"/>
</dbReference>
<dbReference type="PANTHER" id="PTHR43617">
    <property type="entry name" value="L-AMINO ACID N-ACETYLTRANSFERASE"/>
    <property type="match status" value="1"/>
</dbReference>
<dbReference type="InterPro" id="IPR000182">
    <property type="entry name" value="GNAT_dom"/>
</dbReference>
<dbReference type="AlphaFoldDB" id="A0A385YY09"/>
<evidence type="ECO:0000259" key="1">
    <source>
        <dbReference type="PROSITE" id="PS51186"/>
    </source>
</evidence>
<keyword evidence="3" id="KW-1185">Reference proteome</keyword>
<dbReference type="InterPro" id="IPR016181">
    <property type="entry name" value="Acyl_CoA_acyltransferase"/>
</dbReference>
<gene>
    <name evidence="2" type="ORF">D3873_09400</name>
</gene>
<keyword evidence="2" id="KW-0808">Transferase</keyword>
<reference evidence="3" key="1">
    <citation type="submission" date="2018-09" db="EMBL/GenBank/DDBJ databases">
        <authorList>
            <person name="Zhu H."/>
        </authorList>
    </citation>
    <scope>NUCLEOTIDE SEQUENCE [LARGE SCALE GENOMIC DNA]</scope>
    <source>
        <strain evidence="3">K2R23-3</strain>
    </source>
</reference>
<protein>
    <submittedName>
        <fullName evidence="2">N-acetyltransferase</fullName>
    </submittedName>
</protein>
<dbReference type="KEGG" id="paek:D3873_09400"/>
<evidence type="ECO:0000313" key="2">
    <source>
        <dbReference type="EMBL" id="AYC30817.1"/>
    </source>
</evidence>
<dbReference type="OrthoDB" id="9792929at2"/>
<evidence type="ECO:0000313" key="3">
    <source>
        <dbReference type="Proteomes" id="UP000265725"/>
    </source>
</evidence>
<dbReference type="GO" id="GO:0016747">
    <property type="term" value="F:acyltransferase activity, transferring groups other than amino-acyl groups"/>
    <property type="evidence" value="ECO:0007669"/>
    <property type="project" value="InterPro"/>
</dbReference>
<organism evidence="2 3">
    <name type="scientific">Paenisporosarcina cavernae</name>
    <dbReference type="NCBI Taxonomy" id="2320858"/>
    <lineage>
        <taxon>Bacteria</taxon>
        <taxon>Bacillati</taxon>
        <taxon>Bacillota</taxon>
        <taxon>Bacilli</taxon>
        <taxon>Bacillales</taxon>
        <taxon>Caryophanaceae</taxon>
        <taxon>Paenisporosarcina</taxon>
    </lineage>
</organism>
<name>A0A385YY09_9BACL</name>
<dbReference type="EMBL" id="CP032418">
    <property type="protein sequence ID" value="AYC30817.1"/>
    <property type="molecule type" value="Genomic_DNA"/>
</dbReference>
<proteinExistence type="predicted"/>
<accession>A0A385YY09</accession>